<protein>
    <submittedName>
        <fullName evidence="2">NAD/ferredoxin-dependent reductase-like protein</fullName>
    </submittedName>
</protein>
<dbReference type="SUPFAM" id="SSF55424">
    <property type="entry name" value="FAD/NAD-linked reductases, dimerisation (C-terminal) domain"/>
    <property type="match status" value="1"/>
</dbReference>
<gene>
    <name evidence="2" type="ORF">FHU35_11273</name>
</gene>
<evidence type="ECO:0000313" key="2">
    <source>
        <dbReference type="EMBL" id="TWG07656.1"/>
    </source>
</evidence>
<evidence type="ECO:0000259" key="1">
    <source>
        <dbReference type="Pfam" id="PF14759"/>
    </source>
</evidence>
<dbReference type="Pfam" id="PF14759">
    <property type="entry name" value="Reductase_C"/>
    <property type="match status" value="1"/>
</dbReference>
<dbReference type="Gene3D" id="3.30.390.30">
    <property type="match status" value="1"/>
</dbReference>
<sequence>MFTDREPHSRVQFAGVAHADEIVVSEDDSDEKGFLGLYRRGDRLVGALGVNRRRSTARLRSAISQGISWSDALASVRQDQPALTTRSPAS</sequence>
<name>A0A561V7Q6_9PSEU</name>
<dbReference type="InterPro" id="IPR016156">
    <property type="entry name" value="FAD/NAD-linked_Rdtase_dimer_sf"/>
</dbReference>
<accession>A0A561V7Q6</accession>
<feature type="domain" description="Reductase C-terminal" evidence="1">
    <location>
        <begin position="9"/>
        <end position="73"/>
    </location>
</feature>
<keyword evidence="3" id="KW-1185">Reference proteome</keyword>
<dbReference type="RefSeq" id="WP_145735856.1">
    <property type="nucleotide sequence ID" value="NZ_VIWX01000001.1"/>
</dbReference>
<dbReference type="EMBL" id="VIWX01000001">
    <property type="protein sequence ID" value="TWG07656.1"/>
    <property type="molecule type" value="Genomic_DNA"/>
</dbReference>
<dbReference type="InterPro" id="IPR028202">
    <property type="entry name" value="Reductase_C"/>
</dbReference>
<dbReference type="Proteomes" id="UP000316184">
    <property type="component" value="Unassembled WGS sequence"/>
</dbReference>
<comment type="caution">
    <text evidence="2">The sequence shown here is derived from an EMBL/GenBank/DDBJ whole genome shotgun (WGS) entry which is preliminary data.</text>
</comment>
<reference evidence="2 3" key="1">
    <citation type="submission" date="2019-06" db="EMBL/GenBank/DDBJ databases">
        <title>Sequencing the genomes of 1000 actinobacteria strains.</title>
        <authorList>
            <person name="Klenk H.-P."/>
        </authorList>
    </citation>
    <scope>NUCLEOTIDE SEQUENCE [LARGE SCALE GENOMIC DNA]</scope>
    <source>
        <strain evidence="2 3">DSM 46699</strain>
    </source>
</reference>
<proteinExistence type="predicted"/>
<organism evidence="2 3">
    <name type="scientific">Saccharopolyspora dendranthemae</name>
    <dbReference type="NCBI Taxonomy" id="1181886"/>
    <lineage>
        <taxon>Bacteria</taxon>
        <taxon>Bacillati</taxon>
        <taxon>Actinomycetota</taxon>
        <taxon>Actinomycetes</taxon>
        <taxon>Pseudonocardiales</taxon>
        <taxon>Pseudonocardiaceae</taxon>
        <taxon>Saccharopolyspora</taxon>
    </lineage>
</organism>
<dbReference type="AlphaFoldDB" id="A0A561V7Q6"/>
<evidence type="ECO:0000313" key="3">
    <source>
        <dbReference type="Proteomes" id="UP000316184"/>
    </source>
</evidence>